<dbReference type="AlphaFoldDB" id="A0A2P6MXB3"/>
<name>A0A2P6MXB3_9EUKA</name>
<evidence type="ECO:0000256" key="5">
    <source>
        <dbReference type="SAM" id="Phobius"/>
    </source>
</evidence>
<evidence type="ECO:0000256" key="2">
    <source>
        <dbReference type="ARBA" id="ARBA00022692"/>
    </source>
</evidence>
<keyword evidence="2 5" id="KW-0812">Transmembrane</keyword>
<reference evidence="6 7" key="1">
    <citation type="journal article" date="2018" name="Genome Biol. Evol.">
        <title>Multiple Roots of Fruiting Body Formation in Amoebozoa.</title>
        <authorList>
            <person name="Hillmann F."/>
            <person name="Forbes G."/>
            <person name="Novohradska S."/>
            <person name="Ferling I."/>
            <person name="Riege K."/>
            <person name="Groth M."/>
            <person name="Westermann M."/>
            <person name="Marz M."/>
            <person name="Spaller T."/>
            <person name="Winckler T."/>
            <person name="Schaap P."/>
            <person name="Glockner G."/>
        </authorList>
    </citation>
    <scope>NUCLEOTIDE SEQUENCE [LARGE SCALE GENOMIC DNA]</scope>
    <source>
        <strain evidence="6 7">Jena</strain>
    </source>
</reference>
<evidence type="ECO:0000313" key="6">
    <source>
        <dbReference type="EMBL" id="PRP76350.1"/>
    </source>
</evidence>
<keyword evidence="7" id="KW-1185">Reference proteome</keyword>
<protein>
    <recommendedName>
        <fullName evidence="8">Sugar phosphate transporter domain-containing protein</fullName>
    </recommendedName>
</protein>
<dbReference type="InterPro" id="IPR050186">
    <property type="entry name" value="TPT_transporter"/>
</dbReference>
<feature type="transmembrane region" description="Helical" evidence="5">
    <location>
        <begin position="298"/>
        <end position="315"/>
    </location>
</feature>
<evidence type="ECO:0000256" key="1">
    <source>
        <dbReference type="ARBA" id="ARBA00004141"/>
    </source>
</evidence>
<dbReference type="InParanoid" id="A0A2P6MXB3"/>
<organism evidence="6 7">
    <name type="scientific">Planoprotostelium fungivorum</name>
    <dbReference type="NCBI Taxonomy" id="1890364"/>
    <lineage>
        <taxon>Eukaryota</taxon>
        <taxon>Amoebozoa</taxon>
        <taxon>Evosea</taxon>
        <taxon>Variosea</taxon>
        <taxon>Cavosteliida</taxon>
        <taxon>Cavosteliaceae</taxon>
        <taxon>Planoprotostelium</taxon>
    </lineage>
</organism>
<feature type="transmembrane region" description="Helical" evidence="5">
    <location>
        <begin position="149"/>
        <end position="165"/>
    </location>
</feature>
<evidence type="ECO:0000256" key="3">
    <source>
        <dbReference type="ARBA" id="ARBA00022989"/>
    </source>
</evidence>
<feature type="transmembrane region" description="Helical" evidence="5">
    <location>
        <begin position="203"/>
        <end position="224"/>
    </location>
</feature>
<evidence type="ECO:0000313" key="7">
    <source>
        <dbReference type="Proteomes" id="UP000241769"/>
    </source>
</evidence>
<accession>A0A2P6MXB3</accession>
<dbReference type="Proteomes" id="UP000241769">
    <property type="component" value="Unassembled WGS sequence"/>
</dbReference>
<evidence type="ECO:0008006" key="8">
    <source>
        <dbReference type="Google" id="ProtNLM"/>
    </source>
</evidence>
<dbReference type="GO" id="GO:0016020">
    <property type="term" value="C:membrane"/>
    <property type="evidence" value="ECO:0007669"/>
    <property type="project" value="UniProtKB-SubCell"/>
</dbReference>
<comment type="caution">
    <text evidence="6">The sequence shown here is derived from an EMBL/GenBank/DDBJ whole genome shotgun (WGS) entry which is preliminary data.</text>
</comment>
<keyword evidence="4 5" id="KW-0472">Membrane</keyword>
<feature type="transmembrane region" description="Helical" evidence="5">
    <location>
        <begin position="171"/>
        <end position="191"/>
    </location>
</feature>
<feature type="transmembrane region" description="Helical" evidence="5">
    <location>
        <begin position="244"/>
        <end position="264"/>
    </location>
</feature>
<feature type="transmembrane region" description="Helical" evidence="5">
    <location>
        <begin position="276"/>
        <end position="292"/>
    </location>
</feature>
<feature type="transmembrane region" description="Helical" evidence="5">
    <location>
        <begin position="123"/>
        <end position="140"/>
    </location>
</feature>
<evidence type="ECO:0000256" key="4">
    <source>
        <dbReference type="ARBA" id="ARBA00023136"/>
    </source>
</evidence>
<feature type="transmembrane region" description="Helical" evidence="5">
    <location>
        <begin position="92"/>
        <end position="111"/>
    </location>
</feature>
<proteinExistence type="predicted"/>
<sequence length="373" mass="41895">MSLRSGLGVRAFQVAPRRSKQRVGINCLPHHLRIVSIAITFFNKAVYQYDFNAQYFLTFGQMVLSMIFLESLRFFGFLTYENFKFETAKKGLIQLFTLALFFFAMVTTGLSGLKYVSVPMFSALRRFTTLVVIAAQYFFLKKTVPQDELWSVNLMVIGAVVASYGDITFDPWGYGLITLNCVTTAIYLVIINQKSTETGLNSFALMYYNNILSLPVIAVMTYSFEWDMLIDFENYYDIGFQFCFLMSSAMAFLLNYLVFLCTTFNTPLATSVTGQLKSILQTVIGLFTFGGIELNFAMSMGLLTSTFAGVWYGQIKYNQQMKQIRSKEKVDLETVVIVPPTAALAAVSASANTSFGTASCWYLLSGQIQLISS</sequence>
<dbReference type="STRING" id="1890364.A0A2P6MXB3"/>
<dbReference type="PANTHER" id="PTHR11132">
    <property type="entry name" value="SOLUTE CARRIER FAMILY 35"/>
    <property type="match status" value="1"/>
</dbReference>
<comment type="subcellular location">
    <subcellularLocation>
        <location evidence="1">Membrane</location>
        <topology evidence="1">Multi-pass membrane protein</topology>
    </subcellularLocation>
</comment>
<dbReference type="OrthoDB" id="417037at2759"/>
<gene>
    <name evidence="6" type="ORF">PROFUN_15266</name>
</gene>
<dbReference type="EMBL" id="MDYQ01000334">
    <property type="protein sequence ID" value="PRP76350.1"/>
    <property type="molecule type" value="Genomic_DNA"/>
</dbReference>
<feature type="transmembrane region" description="Helical" evidence="5">
    <location>
        <begin position="55"/>
        <end position="80"/>
    </location>
</feature>
<keyword evidence="3 5" id="KW-1133">Transmembrane helix</keyword>
<dbReference type="FunCoup" id="A0A2P6MXB3">
    <property type="interactions" value="229"/>
</dbReference>